<dbReference type="InterPro" id="IPR024311">
    <property type="entry name" value="Lipocalin-like"/>
</dbReference>
<feature type="domain" description="Lipocalin-like" evidence="1">
    <location>
        <begin position="32"/>
        <end position="109"/>
    </location>
</feature>
<dbReference type="Pfam" id="PF13648">
    <property type="entry name" value="Lipocalin_4"/>
    <property type="match status" value="1"/>
</dbReference>
<accession>A0A0N0ZWA2</accession>
<dbReference type="Proteomes" id="UP000037953">
    <property type="component" value="Unassembled WGS sequence"/>
</dbReference>
<reference evidence="3" key="2">
    <citation type="submission" date="2015-09" db="EMBL/GenBank/DDBJ databases">
        <title>Draft genome sequence of a multidrug-resistant Chryseobacterium indologenes isolate from Malaysia.</title>
        <authorList>
            <person name="Yu C.Y."/>
            <person name="Ang G.Y."/>
            <person name="Chan K.-G."/>
        </authorList>
    </citation>
    <scope>NUCLEOTIDE SEQUENCE [LARGE SCALE GENOMIC DNA]</scope>
    <source>
        <strain evidence="3">CI_885</strain>
    </source>
</reference>
<protein>
    <recommendedName>
        <fullName evidence="1">Lipocalin-like domain-containing protein</fullName>
    </recommendedName>
</protein>
<organism evidence="2 3">
    <name type="scientific">Chryseobacterium indologenes</name>
    <name type="common">Flavobacterium indologenes</name>
    <dbReference type="NCBI Taxonomy" id="253"/>
    <lineage>
        <taxon>Bacteria</taxon>
        <taxon>Pseudomonadati</taxon>
        <taxon>Bacteroidota</taxon>
        <taxon>Flavobacteriia</taxon>
        <taxon>Flavobacteriales</taxon>
        <taxon>Weeksellaceae</taxon>
        <taxon>Chryseobacterium group</taxon>
        <taxon>Chryseobacterium</taxon>
    </lineage>
</organism>
<gene>
    <name evidence="2" type="ORF">AOB46_06800</name>
</gene>
<evidence type="ECO:0000259" key="1">
    <source>
        <dbReference type="Pfam" id="PF13648"/>
    </source>
</evidence>
<proteinExistence type="predicted"/>
<dbReference type="PATRIC" id="fig|253.9.peg.3039"/>
<comment type="caution">
    <text evidence="2">The sequence shown here is derived from an EMBL/GenBank/DDBJ whole genome shotgun (WGS) entry which is preliminary data.</text>
</comment>
<dbReference type="RefSeq" id="WP_062697612.1">
    <property type="nucleotide sequence ID" value="NZ_LJOD01000003.1"/>
</dbReference>
<reference evidence="2 3" key="1">
    <citation type="journal article" date="2015" name="Genom Data">
        <title>Draft genome sequence of a multidrug-resistant Chryseobacterium indologenes isolate from Malaysia.</title>
        <authorList>
            <person name="Yu C.Y."/>
            <person name="Ang G.Y."/>
            <person name="Cheng H.J."/>
            <person name="Cheong Y.M."/>
            <person name="Yin W.F."/>
            <person name="Chan K.G."/>
        </authorList>
    </citation>
    <scope>NUCLEOTIDE SEQUENCE [LARGE SCALE GENOMIC DNA]</scope>
    <source>
        <strain evidence="2 3">CI_885</strain>
    </source>
</reference>
<name>A0A0N0ZWA2_CHRID</name>
<dbReference type="AlphaFoldDB" id="A0A0N0ZWA2"/>
<sequence>MRFFISLIAVLCLASCNDDERDNNTTESTSSINGVWKPVKYEYKGKNYPVDDCEKKGQILINTDFSGVYERYTKDEVSGNCINPDSFSGKWNYDKLYNSLTLSYTEAGATKTLKKDIEGLSDIELRITDSSKNLDNVPGNDEAVLVFKREP</sequence>
<evidence type="ECO:0000313" key="3">
    <source>
        <dbReference type="Proteomes" id="UP000037953"/>
    </source>
</evidence>
<dbReference type="OrthoDB" id="1268894at2"/>
<dbReference type="EMBL" id="LJOD01000003">
    <property type="protein sequence ID" value="KPE51926.1"/>
    <property type="molecule type" value="Genomic_DNA"/>
</dbReference>
<evidence type="ECO:0000313" key="2">
    <source>
        <dbReference type="EMBL" id="KPE51926.1"/>
    </source>
</evidence>